<dbReference type="Proteomes" id="UP000008144">
    <property type="component" value="Unassembled WGS sequence"/>
</dbReference>
<keyword evidence="3" id="KW-1185">Reference proteome</keyword>
<dbReference type="GO" id="GO:0006955">
    <property type="term" value="P:immune response"/>
    <property type="evidence" value="ECO:0000318"/>
    <property type="project" value="GO_Central"/>
</dbReference>
<keyword evidence="1" id="KW-0732">Signal</keyword>
<dbReference type="InterPro" id="IPR016187">
    <property type="entry name" value="CTDL_fold"/>
</dbReference>
<dbReference type="InterPro" id="IPR016186">
    <property type="entry name" value="C-type_lectin-like/link_sf"/>
</dbReference>
<dbReference type="HOGENOM" id="CLU_093503_0_0_1"/>
<dbReference type="Ensembl" id="ENSCINT00000029398.2">
    <property type="protein sequence ID" value="ENSCINP00000029152.2"/>
    <property type="gene ID" value="ENSCING00000025015.1"/>
</dbReference>
<feature type="chain" id="PRO_5003344938" evidence="1">
    <location>
        <begin position="19"/>
        <end position="233"/>
    </location>
</feature>
<dbReference type="Gene3D" id="3.10.100.10">
    <property type="entry name" value="Mannose-Binding Protein A, subunit A"/>
    <property type="match status" value="1"/>
</dbReference>
<reference evidence="3" key="1">
    <citation type="journal article" date="2002" name="Science">
        <title>The draft genome of Ciona intestinalis: insights into chordate and vertebrate origins.</title>
        <authorList>
            <person name="Dehal P."/>
            <person name="Satou Y."/>
            <person name="Campbell R.K."/>
            <person name="Chapman J."/>
            <person name="Degnan B."/>
            <person name="De Tomaso A."/>
            <person name="Davidson B."/>
            <person name="Di Gregorio A."/>
            <person name="Gelpke M."/>
            <person name="Goodstein D.M."/>
            <person name="Harafuji N."/>
            <person name="Hastings K.E."/>
            <person name="Ho I."/>
            <person name="Hotta K."/>
            <person name="Huang W."/>
            <person name="Kawashima T."/>
            <person name="Lemaire P."/>
            <person name="Martinez D."/>
            <person name="Meinertzhagen I.A."/>
            <person name="Necula S."/>
            <person name="Nonaka M."/>
            <person name="Putnam N."/>
            <person name="Rash S."/>
            <person name="Saiga H."/>
            <person name="Satake M."/>
            <person name="Terry A."/>
            <person name="Yamada L."/>
            <person name="Wang H.G."/>
            <person name="Awazu S."/>
            <person name="Azumi K."/>
            <person name="Boore J."/>
            <person name="Branno M."/>
            <person name="Chin-Bow S."/>
            <person name="DeSantis R."/>
            <person name="Doyle S."/>
            <person name="Francino P."/>
            <person name="Keys D.N."/>
            <person name="Haga S."/>
            <person name="Hayashi H."/>
            <person name="Hino K."/>
            <person name="Imai K.S."/>
            <person name="Inaba K."/>
            <person name="Kano S."/>
            <person name="Kobayashi K."/>
            <person name="Kobayashi M."/>
            <person name="Lee B.I."/>
            <person name="Makabe K.W."/>
            <person name="Manohar C."/>
            <person name="Matassi G."/>
            <person name="Medina M."/>
            <person name="Mochizuki Y."/>
            <person name="Mount S."/>
            <person name="Morishita T."/>
            <person name="Miura S."/>
            <person name="Nakayama A."/>
            <person name="Nishizaka S."/>
            <person name="Nomoto H."/>
            <person name="Ohta F."/>
            <person name="Oishi K."/>
            <person name="Rigoutsos I."/>
            <person name="Sano M."/>
            <person name="Sasaki A."/>
            <person name="Sasakura Y."/>
            <person name="Shoguchi E."/>
            <person name="Shin-i T."/>
            <person name="Spagnuolo A."/>
            <person name="Stainier D."/>
            <person name="Suzuki M.M."/>
            <person name="Tassy O."/>
            <person name="Takatori N."/>
            <person name="Tokuoka M."/>
            <person name="Yagi K."/>
            <person name="Yoshizaki F."/>
            <person name="Wada S."/>
            <person name="Zhang C."/>
            <person name="Hyatt P.D."/>
            <person name="Larimer F."/>
            <person name="Detter C."/>
            <person name="Doggett N."/>
            <person name="Glavina T."/>
            <person name="Hawkins T."/>
            <person name="Richardson P."/>
            <person name="Lucas S."/>
            <person name="Kohara Y."/>
            <person name="Levine M."/>
            <person name="Satoh N."/>
            <person name="Rokhsar D.S."/>
        </authorList>
    </citation>
    <scope>NUCLEOTIDE SEQUENCE [LARGE SCALE GENOMIC DNA]</scope>
</reference>
<name>F6X1X5_CIOIN</name>
<reference evidence="2" key="3">
    <citation type="submission" date="2025-09" db="UniProtKB">
        <authorList>
            <consortium name="Ensembl"/>
        </authorList>
    </citation>
    <scope>IDENTIFICATION</scope>
</reference>
<dbReference type="GO" id="GO:0038187">
    <property type="term" value="F:pattern recognition receptor activity"/>
    <property type="evidence" value="ECO:0000318"/>
    <property type="project" value="GO_Central"/>
</dbReference>
<dbReference type="SUPFAM" id="SSF56436">
    <property type="entry name" value="C-type lectin-like"/>
    <property type="match status" value="1"/>
</dbReference>
<dbReference type="GeneTree" id="ENSGT00530000064660"/>
<organism evidence="2 3">
    <name type="scientific">Ciona intestinalis</name>
    <name type="common">Transparent sea squirt</name>
    <name type="synonym">Ascidia intestinalis</name>
    <dbReference type="NCBI Taxonomy" id="7719"/>
    <lineage>
        <taxon>Eukaryota</taxon>
        <taxon>Metazoa</taxon>
        <taxon>Chordata</taxon>
        <taxon>Tunicata</taxon>
        <taxon>Ascidiacea</taxon>
        <taxon>Phlebobranchia</taxon>
        <taxon>Cionidae</taxon>
        <taxon>Ciona</taxon>
    </lineage>
</organism>
<evidence type="ECO:0000313" key="2">
    <source>
        <dbReference type="Ensembl" id="ENSCINP00000029152.2"/>
    </source>
</evidence>
<evidence type="ECO:0000313" key="3">
    <source>
        <dbReference type="Proteomes" id="UP000008144"/>
    </source>
</evidence>
<dbReference type="InParanoid" id="F6X1X5"/>
<accession>F6X1X5</accession>
<dbReference type="AlphaFoldDB" id="F6X1X5"/>
<reference evidence="2" key="2">
    <citation type="submission" date="2025-08" db="UniProtKB">
        <authorList>
            <consortium name="Ensembl"/>
        </authorList>
    </citation>
    <scope>IDENTIFICATION</scope>
</reference>
<protein>
    <submittedName>
        <fullName evidence="2">Uncharacterized protein</fullName>
    </submittedName>
</protein>
<feature type="signal peptide" evidence="1">
    <location>
        <begin position="1"/>
        <end position="18"/>
    </location>
</feature>
<evidence type="ECO:0000256" key="1">
    <source>
        <dbReference type="SAM" id="SignalP"/>
    </source>
</evidence>
<dbReference type="GO" id="GO:0009897">
    <property type="term" value="C:external side of plasma membrane"/>
    <property type="evidence" value="ECO:0000318"/>
    <property type="project" value="GO_Central"/>
</dbReference>
<proteinExistence type="predicted"/>
<dbReference type="GO" id="GO:0030246">
    <property type="term" value="F:carbohydrate binding"/>
    <property type="evidence" value="ECO:0000318"/>
    <property type="project" value="GO_Central"/>
</dbReference>
<sequence>MKCIWFVLLVEVMSVVDSHRPLTNRGSFDLYLASNNAKTMAEIPYRMCMPKAPDYVHATARPSNPSLPHKFNVAILEIKKLSFIVEIERVDQATGWDRILATVDWSSYIGNGTVYRNLILWFPDGADRRRMNRNTASESCIDNGGRLVDIVDKAMYDVVYNYCRQTIVFGSDEYVRIWLGSSYNPATDTVTQSNGKPGYHGDWWPGAPFTISGYEGYTGLELEIRPPSYTGTN</sequence>